<feature type="domain" description="Thioredoxin" evidence="6">
    <location>
        <begin position="25"/>
        <end position="137"/>
    </location>
</feature>
<evidence type="ECO:0000313" key="7">
    <source>
        <dbReference type="EMBL" id="MFC4245886.1"/>
    </source>
</evidence>
<keyword evidence="4" id="KW-0676">Redox-active center</keyword>
<feature type="region of interest" description="Disordered" evidence="5">
    <location>
        <begin position="1"/>
        <end position="43"/>
    </location>
</feature>
<dbReference type="InterPro" id="IPR005746">
    <property type="entry name" value="Thioredoxin"/>
</dbReference>
<protein>
    <submittedName>
        <fullName evidence="7">Thioredoxin</fullName>
    </submittedName>
</protein>
<dbReference type="Gene3D" id="3.40.30.10">
    <property type="entry name" value="Glutaredoxin"/>
    <property type="match status" value="1"/>
</dbReference>
<dbReference type="FunFam" id="3.40.30.10:FF:000001">
    <property type="entry name" value="Thioredoxin"/>
    <property type="match status" value="1"/>
</dbReference>
<name>A0ABD5NV39_9EURY</name>
<evidence type="ECO:0000256" key="5">
    <source>
        <dbReference type="SAM" id="MobiDB-lite"/>
    </source>
</evidence>
<gene>
    <name evidence="7" type="primary">trxA</name>
    <name evidence="7" type="ORF">ACFOZ7_02515</name>
</gene>
<dbReference type="PRINTS" id="PR00421">
    <property type="entry name" value="THIOREDOXIN"/>
</dbReference>
<evidence type="ECO:0000313" key="8">
    <source>
        <dbReference type="Proteomes" id="UP001595821"/>
    </source>
</evidence>
<dbReference type="NCBIfam" id="TIGR01068">
    <property type="entry name" value="thioredoxin"/>
    <property type="match status" value="1"/>
</dbReference>
<reference evidence="7 8" key="1">
    <citation type="journal article" date="2014" name="Int. J. Syst. Evol. Microbiol.">
        <title>Complete genome sequence of Corynebacterium casei LMG S-19264T (=DSM 44701T), isolated from a smear-ripened cheese.</title>
        <authorList>
            <consortium name="US DOE Joint Genome Institute (JGI-PGF)"/>
            <person name="Walter F."/>
            <person name="Albersmeier A."/>
            <person name="Kalinowski J."/>
            <person name="Ruckert C."/>
        </authorList>
    </citation>
    <scope>NUCLEOTIDE SEQUENCE [LARGE SCALE GENOMIC DNA]</scope>
    <source>
        <strain evidence="7 8">IBRC-M 10912</strain>
    </source>
</reference>
<dbReference type="EMBL" id="JBHSDJ010000003">
    <property type="protein sequence ID" value="MFC4245886.1"/>
    <property type="molecule type" value="Genomic_DNA"/>
</dbReference>
<dbReference type="PROSITE" id="PS00194">
    <property type="entry name" value="THIOREDOXIN_1"/>
    <property type="match status" value="1"/>
</dbReference>
<evidence type="ECO:0000259" key="6">
    <source>
        <dbReference type="PROSITE" id="PS51352"/>
    </source>
</evidence>
<dbReference type="InterPro" id="IPR013766">
    <property type="entry name" value="Thioredoxin_domain"/>
</dbReference>
<dbReference type="InterPro" id="IPR017937">
    <property type="entry name" value="Thioredoxin_CS"/>
</dbReference>
<keyword evidence="2" id="KW-0249">Electron transport</keyword>
<dbReference type="PROSITE" id="PS51352">
    <property type="entry name" value="THIOREDOXIN_2"/>
    <property type="match status" value="1"/>
</dbReference>
<keyword evidence="3" id="KW-1015">Disulfide bond</keyword>
<evidence type="ECO:0000256" key="1">
    <source>
        <dbReference type="ARBA" id="ARBA00022448"/>
    </source>
</evidence>
<dbReference type="Pfam" id="PF00085">
    <property type="entry name" value="Thioredoxin"/>
    <property type="match status" value="1"/>
</dbReference>
<dbReference type="AlphaFoldDB" id="A0ABD5NV39"/>
<dbReference type="InterPro" id="IPR036249">
    <property type="entry name" value="Thioredoxin-like_sf"/>
</dbReference>
<dbReference type="SUPFAM" id="SSF52833">
    <property type="entry name" value="Thioredoxin-like"/>
    <property type="match status" value="1"/>
</dbReference>
<dbReference type="PANTHER" id="PTHR45663">
    <property type="entry name" value="GEO12009P1"/>
    <property type="match status" value="1"/>
</dbReference>
<organism evidence="7 8">
    <name type="scientific">Natribaculum luteum</name>
    <dbReference type="NCBI Taxonomy" id="1586232"/>
    <lineage>
        <taxon>Archaea</taxon>
        <taxon>Methanobacteriati</taxon>
        <taxon>Methanobacteriota</taxon>
        <taxon>Stenosarchaea group</taxon>
        <taxon>Halobacteria</taxon>
        <taxon>Halobacteriales</taxon>
        <taxon>Natrialbaceae</taxon>
        <taxon>Natribaculum</taxon>
    </lineage>
</organism>
<keyword evidence="1" id="KW-0813">Transport</keyword>
<dbReference type="CDD" id="cd02947">
    <property type="entry name" value="TRX_family"/>
    <property type="match status" value="1"/>
</dbReference>
<evidence type="ECO:0000256" key="2">
    <source>
        <dbReference type="ARBA" id="ARBA00022982"/>
    </source>
</evidence>
<evidence type="ECO:0000256" key="3">
    <source>
        <dbReference type="ARBA" id="ARBA00023157"/>
    </source>
</evidence>
<accession>A0ABD5NV39</accession>
<proteinExistence type="predicted"/>
<feature type="compositionally biased region" description="Basic and acidic residues" evidence="5">
    <location>
        <begin position="7"/>
        <end position="26"/>
    </location>
</feature>
<sequence length="138" mass="15383">MDETDELERIREKKREELRKRAEREQQAASSPDTPVSVTGSGHFQEVVDRHPIVLVDFYADWCGPCQMLAPTLETIAAETTATVAKVDTDAHQRLAQQHGVQGLPTLVLFVDGEPVERLVGMQNEATLRQVISNHQPA</sequence>
<dbReference type="Proteomes" id="UP001595821">
    <property type="component" value="Unassembled WGS sequence"/>
</dbReference>
<comment type="caution">
    <text evidence="7">The sequence shown here is derived from an EMBL/GenBank/DDBJ whole genome shotgun (WGS) entry which is preliminary data.</text>
</comment>
<dbReference type="PANTHER" id="PTHR45663:SF11">
    <property type="entry name" value="GEO12009P1"/>
    <property type="match status" value="1"/>
</dbReference>
<dbReference type="GeneID" id="71855156"/>
<evidence type="ECO:0000256" key="4">
    <source>
        <dbReference type="ARBA" id="ARBA00023284"/>
    </source>
</evidence>
<dbReference type="RefSeq" id="WP_246968473.1">
    <property type="nucleotide sequence ID" value="NZ_CP095397.1"/>
</dbReference>
<feature type="compositionally biased region" description="Polar residues" evidence="5">
    <location>
        <begin position="30"/>
        <end position="42"/>
    </location>
</feature>